<proteinExistence type="predicted"/>
<protein>
    <recommendedName>
        <fullName evidence="4">VCBS repeat-containing protein</fullName>
    </recommendedName>
</protein>
<gene>
    <name evidence="2" type="ORF">DAERI_090162</name>
</gene>
<reference evidence="3" key="1">
    <citation type="submission" date="2018-01" db="EMBL/GenBank/DDBJ databases">
        <title>Draft Genome Sequence of the Radioresistant Bacterium Deinococcus aerius TR0125, Isolated from the Higher Atmosphere above Japan.</title>
        <authorList>
            <person name="Satoh K."/>
            <person name="Arai H."/>
            <person name="Sanzen T."/>
            <person name="Kawaguchi Y."/>
            <person name="Hayashi H."/>
            <person name="Yokobori S."/>
            <person name="Yamagishi A."/>
            <person name="Oono Y."/>
            <person name="Narumi I."/>
        </authorList>
    </citation>
    <scope>NUCLEOTIDE SEQUENCE [LARGE SCALE GENOMIC DNA]</scope>
    <source>
        <strain evidence="3">TR0125</strain>
    </source>
</reference>
<evidence type="ECO:0000256" key="1">
    <source>
        <dbReference type="SAM" id="SignalP"/>
    </source>
</evidence>
<accession>A0A2I9D753</accession>
<evidence type="ECO:0000313" key="3">
    <source>
        <dbReference type="Proteomes" id="UP000236569"/>
    </source>
</evidence>
<dbReference type="InterPro" id="IPR028994">
    <property type="entry name" value="Integrin_alpha_N"/>
</dbReference>
<keyword evidence="3" id="KW-1185">Reference proteome</keyword>
<dbReference type="EMBL" id="BFAG01000009">
    <property type="protein sequence ID" value="GBF06576.1"/>
    <property type="molecule type" value="Genomic_DNA"/>
</dbReference>
<name>A0A2I9D753_9DEIO</name>
<evidence type="ECO:0008006" key="4">
    <source>
        <dbReference type="Google" id="ProtNLM"/>
    </source>
</evidence>
<dbReference type="RefSeq" id="WP_103129936.1">
    <property type="nucleotide sequence ID" value="NZ_BFAG01000009.1"/>
</dbReference>
<dbReference type="SUPFAM" id="SSF69318">
    <property type="entry name" value="Integrin alpha N-terminal domain"/>
    <property type="match status" value="1"/>
</dbReference>
<sequence>MPTRPVLLPLLLTLLSPAQAQDAPQTLKWGSLTVTVTPRPADKFDAQAQAQAVVKNGSRTVLTVQGWNLTPELQPVRPGGLPELVLTEYSGGAHCCFTTYVFTQDTGRVENLGIIEGGNYGLRFADLNGDGAKELVLGSDTLAYYDWSFATSPALMTVLGWDGVRLADRTRAYAYVPAQEAARNLRDLLAGLGNPSAFAEDLRARLGGYYANMILAGQGVQAEGVLTAQVFTKSAPLRDWFAGHRTGLINATYAQPEGRLRAVNSATYPLKEPGTP</sequence>
<evidence type="ECO:0000313" key="2">
    <source>
        <dbReference type="EMBL" id="GBF06576.1"/>
    </source>
</evidence>
<dbReference type="AlphaFoldDB" id="A0A2I9D753"/>
<feature type="chain" id="PRO_5014425094" description="VCBS repeat-containing protein" evidence="1">
    <location>
        <begin position="21"/>
        <end position="276"/>
    </location>
</feature>
<keyword evidence="1" id="KW-0732">Signal</keyword>
<organism evidence="2 3">
    <name type="scientific">Deinococcus aerius</name>
    <dbReference type="NCBI Taxonomy" id="200253"/>
    <lineage>
        <taxon>Bacteria</taxon>
        <taxon>Thermotogati</taxon>
        <taxon>Deinococcota</taxon>
        <taxon>Deinococci</taxon>
        <taxon>Deinococcales</taxon>
        <taxon>Deinococcaceae</taxon>
        <taxon>Deinococcus</taxon>
    </lineage>
</organism>
<dbReference type="Proteomes" id="UP000236569">
    <property type="component" value="Unassembled WGS sequence"/>
</dbReference>
<dbReference type="OrthoDB" id="1522627at2"/>
<feature type="signal peptide" evidence="1">
    <location>
        <begin position="1"/>
        <end position="20"/>
    </location>
</feature>
<comment type="caution">
    <text evidence="2">The sequence shown here is derived from an EMBL/GenBank/DDBJ whole genome shotgun (WGS) entry which is preliminary data.</text>
</comment>